<evidence type="ECO:0000256" key="1">
    <source>
        <dbReference type="ARBA" id="ARBA00022676"/>
    </source>
</evidence>
<dbReference type="PANTHER" id="PTHR12526">
    <property type="entry name" value="GLYCOSYLTRANSFERASE"/>
    <property type="match status" value="1"/>
</dbReference>
<reference evidence="4 5" key="1">
    <citation type="submission" date="2014-01" db="EMBL/GenBank/DDBJ databases">
        <title>Roseivivax isoporae LMG 25204 Genome Sequencing.</title>
        <authorList>
            <person name="Lai Q."/>
            <person name="Li G."/>
            <person name="Shao Z."/>
        </authorList>
    </citation>
    <scope>NUCLEOTIDE SEQUENCE [LARGE SCALE GENOMIC DNA]</scope>
    <source>
        <strain evidence="4 5">LMG 25204</strain>
    </source>
</reference>
<evidence type="ECO:0000313" key="4">
    <source>
        <dbReference type="EMBL" id="ETX28737.1"/>
    </source>
</evidence>
<dbReference type="Pfam" id="PF13439">
    <property type="entry name" value="Glyco_transf_4"/>
    <property type="match status" value="1"/>
</dbReference>
<keyword evidence="5" id="KW-1185">Reference proteome</keyword>
<keyword evidence="1" id="KW-0328">Glycosyltransferase</keyword>
<sequence length="357" mass="38045">MAGGTEQGGGIGRLVEHVVVSRETTLAHRAVDTRGPRFHPVGSILPFARAIRTIVADALNPRPTLQHLHVAGRGSTVRKTVLATVARIVGQPYVLHLHDYDYASDLDRRPRWQRAAVASAFRNAAAVIALGRRDAATLADRLGVAPERLTVLRNCVPVPPETAPATSGATARILFLGTLGARKGVPELVAALAHPAMRTQTWRATLAGDGAVDQFRAEVARRGLADRVRLPGWVGSEETARLRADADILVLPSHAEGFAMAVIEGLAHGLAVVTTRVGAHDEVLVDGENCLLVAPGDVDGLAGALARLAGDPALRQRLGEAGRALYARHFRLSPYLRDLERLHREALTDASAQTRSA</sequence>
<accession>X7F735</accession>
<dbReference type="Proteomes" id="UP000023430">
    <property type="component" value="Unassembled WGS sequence"/>
</dbReference>
<evidence type="ECO:0000259" key="3">
    <source>
        <dbReference type="Pfam" id="PF13439"/>
    </source>
</evidence>
<organism evidence="4 5">
    <name type="scientific">Roseivivax isoporae LMG 25204</name>
    <dbReference type="NCBI Taxonomy" id="1449351"/>
    <lineage>
        <taxon>Bacteria</taxon>
        <taxon>Pseudomonadati</taxon>
        <taxon>Pseudomonadota</taxon>
        <taxon>Alphaproteobacteria</taxon>
        <taxon>Rhodobacterales</taxon>
        <taxon>Roseobacteraceae</taxon>
        <taxon>Roseivivax</taxon>
    </lineage>
</organism>
<name>X7F735_9RHOB</name>
<dbReference type="Gene3D" id="3.40.50.2000">
    <property type="entry name" value="Glycogen Phosphorylase B"/>
    <property type="match status" value="2"/>
</dbReference>
<feature type="domain" description="Glycosyltransferase subfamily 4-like N-terminal" evidence="3">
    <location>
        <begin position="27"/>
        <end position="157"/>
    </location>
</feature>
<dbReference type="CDD" id="cd03801">
    <property type="entry name" value="GT4_PimA-like"/>
    <property type="match status" value="1"/>
</dbReference>
<evidence type="ECO:0000313" key="5">
    <source>
        <dbReference type="Proteomes" id="UP000023430"/>
    </source>
</evidence>
<protein>
    <submittedName>
        <fullName evidence="4">Glycosyl transferase</fullName>
    </submittedName>
</protein>
<evidence type="ECO:0000256" key="2">
    <source>
        <dbReference type="ARBA" id="ARBA00022679"/>
    </source>
</evidence>
<dbReference type="STRING" id="1449351.RISW2_05405"/>
<dbReference type="Pfam" id="PF13692">
    <property type="entry name" value="Glyco_trans_1_4"/>
    <property type="match status" value="1"/>
</dbReference>
<dbReference type="EMBL" id="JAME01000016">
    <property type="protein sequence ID" value="ETX28737.1"/>
    <property type="molecule type" value="Genomic_DNA"/>
</dbReference>
<comment type="caution">
    <text evidence="4">The sequence shown here is derived from an EMBL/GenBank/DDBJ whole genome shotgun (WGS) entry which is preliminary data.</text>
</comment>
<dbReference type="InterPro" id="IPR028098">
    <property type="entry name" value="Glyco_trans_4-like_N"/>
</dbReference>
<dbReference type="PATRIC" id="fig|1449351.3.peg.2401"/>
<dbReference type="GO" id="GO:0016757">
    <property type="term" value="F:glycosyltransferase activity"/>
    <property type="evidence" value="ECO:0007669"/>
    <property type="project" value="UniProtKB-KW"/>
</dbReference>
<gene>
    <name evidence="4" type="ORF">RISW2_05405</name>
</gene>
<dbReference type="eggNOG" id="COG0438">
    <property type="taxonomic scope" value="Bacteria"/>
</dbReference>
<proteinExistence type="predicted"/>
<dbReference type="AlphaFoldDB" id="X7F735"/>
<keyword evidence="2 4" id="KW-0808">Transferase</keyword>
<dbReference type="SUPFAM" id="SSF53756">
    <property type="entry name" value="UDP-Glycosyltransferase/glycogen phosphorylase"/>
    <property type="match status" value="1"/>
</dbReference>
<dbReference type="PANTHER" id="PTHR12526:SF510">
    <property type="entry name" value="D-INOSITOL 3-PHOSPHATE GLYCOSYLTRANSFERASE"/>
    <property type="match status" value="1"/>
</dbReference>